<keyword evidence="3" id="KW-1185">Reference proteome</keyword>
<dbReference type="PaxDb" id="39947-A0A0P0WKB3"/>
<dbReference type="InParanoid" id="A0A0P0WKB3"/>
<gene>
    <name evidence="2" type="ordered locus">Os05g0271601</name>
    <name evidence="2" type="ORF">OSNPB_050271601</name>
</gene>
<protein>
    <submittedName>
        <fullName evidence="2">Os05g0271601 protein</fullName>
    </submittedName>
</protein>
<reference evidence="2 3" key="3">
    <citation type="journal article" date="2013" name="Rice">
        <title>Improvement of the Oryza sativa Nipponbare reference genome using next generation sequence and optical map data.</title>
        <authorList>
            <person name="Kawahara Y."/>
            <person name="de la Bastide M."/>
            <person name="Hamilton J.P."/>
            <person name="Kanamori H."/>
            <person name="McCombie W.R."/>
            <person name="Ouyang S."/>
            <person name="Schwartz D.C."/>
            <person name="Tanaka T."/>
            <person name="Wu J."/>
            <person name="Zhou S."/>
            <person name="Childs K.L."/>
            <person name="Davidson R.M."/>
            <person name="Lin H."/>
            <person name="Quesada-Ocampo L."/>
            <person name="Vaillancourt B."/>
            <person name="Sakai H."/>
            <person name="Lee S.S."/>
            <person name="Kim J."/>
            <person name="Numa H."/>
            <person name="Itoh T."/>
            <person name="Buell C.R."/>
            <person name="Matsumoto T."/>
        </authorList>
    </citation>
    <scope>NUCLEOTIDE SEQUENCE [LARGE SCALE GENOMIC DNA]</scope>
    <source>
        <strain evidence="3">cv. Nipponbare</strain>
    </source>
</reference>
<dbReference type="Proteomes" id="UP000059680">
    <property type="component" value="Chromosome 5"/>
</dbReference>
<dbReference type="EMBL" id="AP014961">
    <property type="protein sequence ID" value="BAS93092.1"/>
    <property type="molecule type" value="Genomic_DNA"/>
</dbReference>
<organism evidence="2 3">
    <name type="scientific">Oryza sativa subsp. japonica</name>
    <name type="common">Rice</name>
    <dbReference type="NCBI Taxonomy" id="39947"/>
    <lineage>
        <taxon>Eukaryota</taxon>
        <taxon>Viridiplantae</taxon>
        <taxon>Streptophyta</taxon>
        <taxon>Embryophyta</taxon>
        <taxon>Tracheophyta</taxon>
        <taxon>Spermatophyta</taxon>
        <taxon>Magnoliopsida</taxon>
        <taxon>Liliopsida</taxon>
        <taxon>Poales</taxon>
        <taxon>Poaceae</taxon>
        <taxon>BOP clade</taxon>
        <taxon>Oryzoideae</taxon>
        <taxon>Oryzeae</taxon>
        <taxon>Oryzinae</taxon>
        <taxon>Oryza</taxon>
        <taxon>Oryza sativa</taxon>
    </lineage>
</organism>
<feature type="compositionally biased region" description="Basic and acidic residues" evidence="1">
    <location>
        <begin position="41"/>
        <end position="50"/>
    </location>
</feature>
<proteinExistence type="predicted"/>
<feature type="region of interest" description="Disordered" evidence="1">
    <location>
        <begin position="1"/>
        <end position="85"/>
    </location>
</feature>
<sequence>MVMGGGGPAVGVETSGWRGIDGGIGAVGMEEGGGPALGDADGSRMKERGGRGRRPPGGVSPVPLTPSDQLARSGGGTVGRHWHRRGWSTRLREGSEVAAVAAARLRGGEIKN</sequence>
<feature type="compositionally biased region" description="Gly residues" evidence="1">
    <location>
        <begin position="19"/>
        <end position="36"/>
    </location>
</feature>
<reference evidence="2 3" key="2">
    <citation type="journal article" date="2013" name="Plant Cell Physiol.">
        <title>Rice Annotation Project Database (RAP-DB): an integrative and interactive database for rice genomics.</title>
        <authorList>
            <person name="Sakai H."/>
            <person name="Lee S.S."/>
            <person name="Tanaka T."/>
            <person name="Numa H."/>
            <person name="Kim J."/>
            <person name="Kawahara Y."/>
            <person name="Wakimoto H."/>
            <person name="Yang C.C."/>
            <person name="Iwamoto M."/>
            <person name="Abe T."/>
            <person name="Yamada Y."/>
            <person name="Muto A."/>
            <person name="Inokuchi H."/>
            <person name="Ikemura T."/>
            <person name="Matsumoto T."/>
            <person name="Sasaki T."/>
            <person name="Itoh T."/>
        </authorList>
    </citation>
    <scope>NUCLEOTIDE SEQUENCE [LARGE SCALE GENOMIC DNA]</scope>
    <source>
        <strain evidence="3">cv. Nipponbare</strain>
    </source>
</reference>
<evidence type="ECO:0000256" key="1">
    <source>
        <dbReference type="SAM" id="MobiDB-lite"/>
    </source>
</evidence>
<reference evidence="3" key="1">
    <citation type="journal article" date="2005" name="Nature">
        <title>The map-based sequence of the rice genome.</title>
        <authorList>
            <consortium name="International rice genome sequencing project (IRGSP)"/>
            <person name="Matsumoto T."/>
            <person name="Wu J."/>
            <person name="Kanamori H."/>
            <person name="Katayose Y."/>
            <person name="Fujisawa M."/>
            <person name="Namiki N."/>
            <person name="Mizuno H."/>
            <person name="Yamamoto K."/>
            <person name="Antonio B.A."/>
            <person name="Baba T."/>
            <person name="Sakata K."/>
            <person name="Nagamura Y."/>
            <person name="Aoki H."/>
            <person name="Arikawa K."/>
            <person name="Arita K."/>
            <person name="Bito T."/>
            <person name="Chiden Y."/>
            <person name="Fujitsuka N."/>
            <person name="Fukunaka R."/>
            <person name="Hamada M."/>
            <person name="Harada C."/>
            <person name="Hayashi A."/>
            <person name="Hijishita S."/>
            <person name="Honda M."/>
            <person name="Hosokawa S."/>
            <person name="Ichikawa Y."/>
            <person name="Idonuma A."/>
            <person name="Iijima M."/>
            <person name="Ikeda M."/>
            <person name="Ikeno M."/>
            <person name="Ito K."/>
            <person name="Ito S."/>
            <person name="Ito T."/>
            <person name="Ito Y."/>
            <person name="Ito Y."/>
            <person name="Iwabuchi A."/>
            <person name="Kamiya K."/>
            <person name="Karasawa W."/>
            <person name="Kurita K."/>
            <person name="Katagiri S."/>
            <person name="Kikuta A."/>
            <person name="Kobayashi H."/>
            <person name="Kobayashi N."/>
            <person name="Machita K."/>
            <person name="Maehara T."/>
            <person name="Masukawa M."/>
            <person name="Mizubayashi T."/>
            <person name="Mukai Y."/>
            <person name="Nagasaki H."/>
            <person name="Nagata Y."/>
            <person name="Naito S."/>
            <person name="Nakashima M."/>
            <person name="Nakama Y."/>
            <person name="Nakamichi Y."/>
            <person name="Nakamura M."/>
            <person name="Meguro A."/>
            <person name="Negishi M."/>
            <person name="Ohta I."/>
            <person name="Ohta T."/>
            <person name="Okamoto M."/>
            <person name="Ono N."/>
            <person name="Saji S."/>
            <person name="Sakaguchi M."/>
            <person name="Sakai K."/>
            <person name="Shibata M."/>
            <person name="Shimokawa T."/>
            <person name="Song J."/>
            <person name="Takazaki Y."/>
            <person name="Terasawa K."/>
            <person name="Tsugane M."/>
            <person name="Tsuji K."/>
            <person name="Ueda S."/>
            <person name="Waki K."/>
            <person name="Yamagata H."/>
            <person name="Yamamoto M."/>
            <person name="Yamamoto S."/>
            <person name="Yamane H."/>
            <person name="Yoshiki S."/>
            <person name="Yoshihara R."/>
            <person name="Yukawa K."/>
            <person name="Zhong H."/>
            <person name="Yano M."/>
            <person name="Yuan Q."/>
            <person name="Ouyang S."/>
            <person name="Liu J."/>
            <person name="Jones K.M."/>
            <person name="Gansberger K."/>
            <person name="Moffat K."/>
            <person name="Hill J."/>
            <person name="Bera J."/>
            <person name="Fadrosh D."/>
            <person name="Jin S."/>
            <person name="Johri S."/>
            <person name="Kim M."/>
            <person name="Overton L."/>
            <person name="Reardon M."/>
            <person name="Tsitrin T."/>
            <person name="Vuong H."/>
            <person name="Weaver B."/>
            <person name="Ciecko A."/>
            <person name="Tallon L."/>
            <person name="Jackson J."/>
            <person name="Pai G."/>
            <person name="Aken S.V."/>
            <person name="Utterback T."/>
            <person name="Reidmuller S."/>
            <person name="Feldblyum T."/>
            <person name="Hsiao J."/>
            <person name="Zismann V."/>
            <person name="Iobst S."/>
            <person name="de Vazeille A.R."/>
            <person name="Buell C.R."/>
            <person name="Ying K."/>
            <person name="Li Y."/>
            <person name="Lu T."/>
            <person name="Huang Y."/>
            <person name="Zhao Q."/>
            <person name="Feng Q."/>
            <person name="Zhang L."/>
            <person name="Zhu J."/>
            <person name="Weng Q."/>
            <person name="Mu J."/>
            <person name="Lu Y."/>
            <person name="Fan D."/>
            <person name="Liu Y."/>
            <person name="Guan J."/>
            <person name="Zhang Y."/>
            <person name="Yu S."/>
            <person name="Liu X."/>
            <person name="Zhang Y."/>
            <person name="Hong G."/>
            <person name="Han B."/>
            <person name="Choisne N."/>
            <person name="Demange N."/>
            <person name="Orjeda G."/>
            <person name="Samain S."/>
            <person name="Cattolico L."/>
            <person name="Pelletier E."/>
            <person name="Couloux A."/>
            <person name="Segurens B."/>
            <person name="Wincker P."/>
            <person name="D'Hont A."/>
            <person name="Scarpelli C."/>
            <person name="Weissenbach J."/>
            <person name="Salanoubat M."/>
            <person name="Quetier F."/>
            <person name="Yu Y."/>
            <person name="Kim H.R."/>
            <person name="Rambo T."/>
            <person name="Currie J."/>
            <person name="Collura K."/>
            <person name="Luo M."/>
            <person name="Yang T."/>
            <person name="Ammiraju J.S.S."/>
            <person name="Engler F."/>
            <person name="Soderlund C."/>
            <person name="Wing R.A."/>
            <person name="Palmer L.E."/>
            <person name="de la Bastide M."/>
            <person name="Spiegel L."/>
            <person name="Nascimento L."/>
            <person name="Zutavern T."/>
            <person name="O'Shaughnessy A."/>
            <person name="Dike S."/>
            <person name="Dedhia N."/>
            <person name="Preston R."/>
            <person name="Balija V."/>
            <person name="McCombie W.R."/>
            <person name="Chow T."/>
            <person name="Chen H."/>
            <person name="Chung M."/>
            <person name="Chen C."/>
            <person name="Shaw J."/>
            <person name="Wu H."/>
            <person name="Hsiao K."/>
            <person name="Chao Y."/>
            <person name="Chu M."/>
            <person name="Cheng C."/>
            <person name="Hour A."/>
            <person name="Lee P."/>
            <person name="Lin S."/>
            <person name="Lin Y."/>
            <person name="Liou J."/>
            <person name="Liu S."/>
            <person name="Hsing Y."/>
            <person name="Raghuvanshi S."/>
            <person name="Mohanty A."/>
            <person name="Bharti A.K."/>
            <person name="Gaur A."/>
            <person name="Gupta V."/>
            <person name="Kumar D."/>
            <person name="Ravi V."/>
            <person name="Vij S."/>
            <person name="Kapur A."/>
            <person name="Khurana P."/>
            <person name="Khurana P."/>
            <person name="Khurana J.P."/>
            <person name="Tyagi A.K."/>
            <person name="Gaikwad K."/>
            <person name="Singh A."/>
            <person name="Dalal V."/>
            <person name="Srivastava S."/>
            <person name="Dixit A."/>
            <person name="Pal A.K."/>
            <person name="Ghazi I.A."/>
            <person name="Yadav M."/>
            <person name="Pandit A."/>
            <person name="Bhargava A."/>
            <person name="Sureshbabu K."/>
            <person name="Batra K."/>
            <person name="Sharma T.R."/>
            <person name="Mohapatra T."/>
            <person name="Singh N.K."/>
            <person name="Messing J."/>
            <person name="Nelson A.B."/>
            <person name="Fuks G."/>
            <person name="Kavchok S."/>
            <person name="Keizer G."/>
            <person name="Linton E."/>
            <person name="Llaca V."/>
            <person name="Song R."/>
            <person name="Tanyolac B."/>
            <person name="Young S."/>
            <person name="Ho-Il K."/>
            <person name="Hahn J.H."/>
            <person name="Sangsakoo G."/>
            <person name="Vanavichit A."/>
            <person name="de Mattos Luiz.A.T."/>
            <person name="Zimmer P.D."/>
            <person name="Malone G."/>
            <person name="Dellagostin O."/>
            <person name="de Oliveira A.C."/>
            <person name="Bevan M."/>
            <person name="Bancroft I."/>
            <person name="Minx P."/>
            <person name="Cordum H."/>
            <person name="Wilson R."/>
            <person name="Cheng Z."/>
            <person name="Jin W."/>
            <person name="Jiang J."/>
            <person name="Leong S.A."/>
            <person name="Iwama H."/>
            <person name="Gojobori T."/>
            <person name="Itoh T."/>
            <person name="Niimura Y."/>
            <person name="Fujii Y."/>
            <person name="Habara T."/>
            <person name="Sakai H."/>
            <person name="Sato Y."/>
            <person name="Wilson G."/>
            <person name="Kumar K."/>
            <person name="McCouch S."/>
            <person name="Juretic N."/>
            <person name="Hoen D."/>
            <person name="Wright S."/>
            <person name="Bruskiewich R."/>
            <person name="Bureau T."/>
            <person name="Miyao A."/>
            <person name="Hirochika H."/>
            <person name="Nishikawa T."/>
            <person name="Kadowaki K."/>
            <person name="Sugiura M."/>
            <person name="Burr B."/>
            <person name="Sasaki T."/>
        </authorList>
    </citation>
    <scope>NUCLEOTIDE SEQUENCE [LARGE SCALE GENOMIC DNA]</scope>
    <source>
        <strain evidence="3">cv. Nipponbare</strain>
    </source>
</reference>
<evidence type="ECO:0000313" key="2">
    <source>
        <dbReference type="EMBL" id="BAS93092.1"/>
    </source>
</evidence>
<name>A0A0P0WKB3_ORYSJ</name>
<accession>A0A0P0WKB3</accession>
<dbReference type="AlphaFoldDB" id="A0A0P0WKB3"/>
<evidence type="ECO:0000313" key="3">
    <source>
        <dbReference type="Proteomes" id="UP000059680"/>
    </source>
</evidence>